<keyword evidence="2" id="KW-1133">Transmembrane helix</keyword>
<name>A0ABQ2N938_9ACTN</name>
<evidence type="ECO:0000313" key="3">
    <source>
        <dbReference type="EMBL" id="GGO87935.1"/>
    </source>
</evidence>
<feature type="region of interest" description="Disordered" evidence="1">
    <location>
        <begin position="1"/>
        <end position="25"/>
    </location>
</feature>
<comment type="caution">
    <text evidence="3">The sequence shown here is derived from an EMBL/GenBank/DDBJ whole genome shotgun (WGS) entry which is preliminary data.</text>
</comment>
<reference evidence="4" key="1">
    <citation type="journal article" date="2019" name="Int. J. Syst. Evol. Microbiol.">
        <title>The Global Catalogue of Microorganisms (GCM) 10K type strain sequencing project: providing services to taxonomists for standard genome sequencing and annotation.</title>
        <authorList>
            <consortium name="The Broad Institute Genomics Platform"/>
            <consortium name="The Broad Institute Genome Sequencing Center for Infectious Disease"/>
            <person name="Wu L."/>
            <person name="Ma J."/>
        </authorList>
    </citation>
    <scope>NUCLEOTIDE SEQUENCE [LARGE SCALE GENOMIC DNA]</scope>
    <source>
        <strain evidence="4">CGMCC 4.7371</strain>
    </source>
</reference>
<keyword evidence="2" id="KW-0472">Membrane</keyword>
<dbReference type="EMBL" id="BMNI01000002">
    <property type="protein sequence ID" value="GGO87935.1"/>
    <property type="molecule type" value="Genomic_DNA"/>
</dbReference>
<evidence type="ECO:0000256" key="1">
    <source>
        <dbReference type="SAM" id="MobiDB-lite"/>
    </source>
</evidence>
<evidence type="ECO:0000256" key="2">
    <source>
        <dbReference type="SAM" id="Phobius"/>
    </source>
</evidence>
<keyword evidence="2" id="KW-0812">Transmembrane</keyword>
<evidence type="ECO:0008006" key="5">
    <source>
        <dbReference type="Google" id="ProtNLM"/>
    </source>
</evidence>
<feature type="transmembrane region" description="Helical" evidence="2">
    <location>
        <begin position="33"/>
        <end position="55"/>
    </location>
</feature>
<organism evidence="3 4">
    <name type="scientific">Nocardioides phosphati</name>
    <dbReference type="NCBI Taxonomy" id="1867775"/>
    <lineage>
        <taxon>Bacteria</taxon>
        <taxon>Bacillati</taxon>
        <taxon>Actinomycetota</taxon>
        <taxon>Actinomycetes</taxon>
        <taxon>Propionibacteriales</taxon>
        <taxon>Nocardioidaceae</taxon>
        <taxon>Nocardioides</taxon>
    </lineage>
</organism>
<gene>
    <name evidence="3" type="ORF">GCM10011584_13740</name>
</gene>
<protein>
    <recommendedName>
        <fullName evidence="5">Septum formation-related domain-containing protein</fullName>
    </recommendedName>
</protein>
<sequence>MAQQPTWRGHRAPVEDAEGATSDATSRRRRWPLVAGVVLALAVVAGCAALTGRLVHHDAVRLPTIVVGTCLTSPDLATGSSSLRKLGAVDCAKTHDAEVFALRTMGSGDDLATIGWRCLGAAEDLGVGASALDSRSLEVRPLALTDTTPTTGDTVACFVRHSGGTPLRGAVFSTGSSQ</sequence>
<evidence type="ECO:0000313" key="4">
    <source>
        <dbReference type="Proteomes" id="UP000655410"/>
    </source>
</evidence>
<keyword evidence="4" id="KW-1185">Reference proteome</keyword>
<dbReference type="Proteomes" id="UP000655410">
    <property type="component" value="Unassembled WGS sequence"/>
</dbReference>
<proteinExistence type="predicted"/>
<accession>A0ABQ2N938</accession>